<evidence type="ECO:0000313" key="1">
    <source>
        <dbReference type="EMBL" id="KAJ8677935.1"/>
    </source>
</evidence>
<keyword evidence="2" id="KW-1185">Reference proteome</keyword>
<dbReference type="Proteomes" id="UP001239111">
    <property type="component" value="Chromosome 2"/>
</dbReference>
<name>A0ACC2P2X7_9HYME</name>
<dbReference type="EMBL" id="CM056742">
    <property type="protein sequence ID" value="KAJ8677935.1"/>
    <property type="molecule type" value="Genomic_DNA"/>
</dbReference>
<gene>
    <name evidence="1" type="ORF">QAD02_013722</name>
</gene>
<sequence>MESEPVNPPGTSEDRQSTQKSIFNEPIVLADLTREHSLPNEELIRNISRTLNNGTDDMNLDEPSPSPNDHECPNDVCNGEPQQLQVDDIVQNFWEALAVSHRTFDSLSEADNEIGKQRSIISSTSEYHDPSLLMMDSHNILRQLINFNVHSECIAKPHVWSDELNENNNTPKWQNFVVTTFNYAGDT</sequence>
<organism evidence="1 2">
    <name type="scientific">Eretmocerus hayati</name>
    <dbReference type="NCBI Taxonomy" id="131215"/>
    <lineage>
        <taxon>Eukaryota</taxon>
        <taxon>Metazoa</taxon>
        <taxon>Ecdysozoa</taxon>
        <taxon>Arthropoda</taxon>
        <taxon>Hexapoda</taxon>
        <taxon>Insecta</taxon>
        <taxon>Pterygota</taxon>
        <taxon>Neoptera</taxon>
        <taxon>Endopterygota</taxon>
        <taxon>Hymenoptera</taxon>
        <taxon>Apocrita</taxon>
        <taxon>Proctotrupomorpha</taxon>
        <taxon>Chalcidoidea</taxon>
        <taxon>Aphelinidae</taxon>
        <taxon>Aphelininae</taxon>
        <taxon>Eretmocerus</taxon>
    </lineage>
</organism>
<protein>
    <submittedName>
        <fullName evidence="1">Uncharacterized protein</fullName>
    </submittedName>
</protein>
<accession>A0ACC2P2X7</accession>
<evidence type="ECO:0000313" key="2">
    <source>
        <dbReference type="Proteomes" id="UP001239111"/>
    </source>
</evidence>
<proteinExistence type="predicted"/>
<comment type="caution">
    <text evidence="1">The sequence shown here is derived from an EMBL/GenBank/DDBJ whole genome shotgun (WGS) entry which is preliminary data.</text>
</comment>
<reference evidence="1" key="1">
    <citation type="submission" date="2023-04" db="EMBL/GenBank/DDBJ databases">
        <title>A chromosome-level genome assembly of the parasitoid wasp Eretmocerus hayati.</title>
        <authorList>
            <person name="Zhong Y."/>
            <person name="Liu S."/>
            <person name="Liu Y."/>
        </authorList>
    </citation>
    <scope>NUCLEOTIDE SEQUENCE</scope>
    <source>
        <strain evidence="1">ZJU_SS_LIU_2023</strain>
    </source>
</reference>